<dbReference type="PANTHER" id="PTHR34846">
    <property type="entry name" value="4-CARBOXYMUCONOLACTONE DECARBOXYLASE FAMILY PROTEIN (AFU_ORTHOLOGUE AFUA_6G11590)"/>
    <property type="match status" value="1"/>
</dbReference>
<accession>A0A1X2A7R6</accession>
<dbReference type="SUPFAM" id="SSF69118">
    <property type="entry name" value="AhpD-like"/>
    <property type="match status" value="1"/>
</dbReference>
<dbReference type="PANTHER" id="PTHR34846:SF5">
    <property type="entry name" value="CARBOXYMUCONOLACTONE DECARBOXYLASE-LIKE DOMAIN-CONTAINING PROTEIN"/>
    <property type="match status" value="1"/>
</dbReference>
<protein>
    <submittedName>
        <fullName evidence="1">Carboxymuconolactone decarboxylase</fullName>
    </submittedName>
</protein>
<dbReference type="EMBL" id="LQPN01000059">
    <property type="protein sequence ID" value="ORW43288.1"/>
    <property type="molecule type" value="Genomic_DNA"/>
</dbReference>
<dbReference type="OrthoDB" id="4704294at2"/>
<comment type="caution">
    <text evidence="1">The sequence shown here is derived from an EMBL/GenBank/DDBJ whole genome shotgun (WGS) entry which is preliminary data.</text>
</comment>
<organism evidence="1 2">
    <name type="scientific">Mycobacterium paraense</name>
    <dbReference type="NCBI Taxonomy" id="767916"/>
    <lineage>
        <taxon>Bacteria</taxon>
        <taxon>Bacillati</taxon>
        <taxon>Actinomycetota</taxon>
        <taxon>Actinomycetes</taxon>
        <taxon>Mycobacteriales</taxon>
        <taxon>Mycobacteriaceae</taxon>
        <taxon>Mycobacterium</taxon>
        <taxon>Mycobacterium simiae complex</taxon>
    </lineage>
</organism>
<evidence type="ECO:0000313" key="1">
    <source>
        <dbReference type="EMBL" id="ORW43288.1"/>
    </source>
</evidence>
<sequence length="188" mass="20744">MSRRVRIAPLEPPYEPDIERLLAKWMPPGSEVPPLALFRTLAVHDELAARMRPLGAGILGSRLVAARTREVLIARTCALCGAEYEWGVHAAAFGRPLGLTDEQLFSTVHGGPDDACWNPQQRNVIRLADDLHHTSAISDQLFDDLRADFDDRQILELTATAGWYHTIAYLIGVAGVAAEPWAPRFPSV</sequence>
<evidence type="ECO:0000313" key="2">
    <source>
        <dbReference type="Proteomes" id="UP000193285"/>
    </source>
</evidence>
<gene>
    <name evidence="1" type="ORF">AWB90_19395</name>
</gene>
<dbReference type="AlphaFoldDB" id="A0A1X2A7R6"/>
<dbReference type="RefSeq" id="WP_085245641.1">
    <property type="nucleotide sequence ID" value="NZ_LQPN01000059.1"/>
</dbReference>
<proteinExistence type="predicted"/>
<dbReference type="Gene3D" id="1.20.1290.10">
    <property type="entry name" value="AhpD-like"/>
    <property type="match status" value="1"/>
</dbReference>
<reference evidence="1 2" key="1">
    <citation type="journal article" date="2015" name="Emerg. Microbes Infect.">
        <title>Characterization of 17 strains belonging to the Mycobacterium simiae complex and description of Mycobacterium paraense sp. nov.</title>
        <authorList>
            <person name="Fusco da Costa A.R."/>
            <person name="Fedrizzi T."/>
            <person name="Lopes M.L."/>
            <person name="Pecorari M."/>
            <person name="Oliveira da Costa W.L."/>
            <person name="Giacobazzi E."/>
            <person name="da Costa Bahia J.R."/>
            <person name="De Sanctis V."/>
            <person name="Batista Lima K.V."/>
            <person name="Bertorelli R."/>
            <person name="Grottola A."/>
            <person name="Fabio A."/>
            <person name="Mariottini A."/>
            <person name="Ferretti P."/>
            <person name="Di Leva F."/>
            <person name="Fregni Serpini G."/>
            <person name="Tagliazucchi S."/>
            <person name="Rumpianesi F."/>
            <person name="Jousson O."/>
            <person name="Segata N."/>
            <person name="Tortoli E."/>
        </authorList>
    </citation>
    <scope>NUCLEOTIDE SEQUENCE [LARGE SCALE GENOMIC DNA]</scope>
    <source>
        <strain evidence="1 2">IEC33</strain>
    </source>
</reference>
<dbReference type="Proteomes" id="UP000193285">
    <property type="component" value="Unassembled WGS sequence"/>
</dbReference>
<dbReference type="STRING" id="767916.AWB91_15970"/>
<dbReference type="InterPro" id="IPR029032">
    <property type="entry name" value="AhpD-like"/>
</dbReference>
<name>A0A1X2A7R6_9MYCO</name>